<evidence type="ECO:0000313" key="1">
    <source>
        <dbReference type="EMBL" id="GFR63800.1"/>
    </source>
</evidence>
<dbReference type="EMBL" id="BMAT01003865">
    <property type="protein sequence ID" value="GFR63800.1"/>
    <property type="molecule type" value="Genomic_DNA"/>
</dbReference>
<comment type="caution">
    <text evidence="1">The sequence shown here is derived from an EMBL/GenBank/DDBJ whole genome shotgun (WGS) entry which is preliminary data.</text>
</comment>
<organism evidence="1 2">
    <name type="scientific">Elysia marginata</name>
    <dbReference type="NCBI Taxonomy" id="1093978"/>
    <lineage>
        <taxon>Eukaryota</taxon>
        <taxon>Metazoa</taxon>
        <taxon>Spiralia</taxon>
        <taxon>Lophotrochozoa</taxon>
        <taxon>Mollusca</taxon>
        <taxon>Gastropoda</taxon>
        <taxon>Heterobranchia</taxon>
        <taxon>Euthyneura</taxon>
        <taxon>Panpulmonata</taxon>
        <taxon>Sacoglossa</taxon>
        <taxon>Placobranchoidea</taxon>
        <taxon>Plakobranchidae</taxon>
        <taxon>Elysia</taxon>
    </lineage>
</organism>
<evidence type="ECO:0000313" key="2">
    <source>
        <dbReference type="Proteomes" id="UP000762676"/>
    </source>
</evidence>
<dbReference type="Proteomes" id="UP000762676">
    <property type="component" value="Unassembled WGS sequence"/>
</dbReference>
<name>A0AAV4ETT7_9GAST</name>
<sequence>MLERRKMKRYDNDDCIDAFPSESTHDIATGDVKRRKALYFLLSGLRSYFHDGHCRRPIYQAIHQRGHRFGQSGVTGLCVNCSHK</sequence>
<accession>A0AAV4ETT7</accession>
<dbReference type="AlphaFoldDB" id="A0AAV4ETT7"/>
<protein>
    <submittedName>
        <fullName evidence="1">Uncharacterized protein</fullName>
    </submittedName>
</protein>
<gene>
    <name evidence="1" type="ORF">ElyMa_001904500</name>
</gene>
<reference evidence="1 2" key="1">
    <citation type="journal article" date="2021" name="Elife">
        <title>Chloroplast acquisition without the gene transfer in kleptoplastic sea slugs, Plakobranchus ocellatus.</title>
        <authorList>
            <person name="Maeda T."/>
            <person name="Takahashi S."/>
            <person name="Yoshida T."/>
            <person name="Shimamura S."/>
            <person name="Takaki Y."/>
            <person name="Nagai Y."/>
            <person name="Toyoda A."/>
            <person name="Suzuki Y."/>
            <person name="Arimoto A."/>
            <person name="Ishii H."/>
            <person name="Satoh N."/>
            <person name="Nishiyama T."/>
            <person name="Hasebe M."/>
            <person name="Maruyama T."/>
            <person name="Minagawa J."/>
            <person name="Obokata J."/>
            <person name="Shigenobu S."/>
        </authorList>
    </citation>
    <scope>NUCLEOTIDE SEQUENCE [LARGE SCALE GENOMIC DNA]</scope>
</reference>
<proteinExistence type="predicted"/>
<keyword evidence="2" id="KW-1185">Reference proteome</keyword>